<comment type="subcellular location">
    <subcellularLocation>
        <location evidence="1 7">Cell membrane</location>
        <topology evidence="1 7">Multi-pass membrane protein</topology>
    </subcellularLocation>
</comment>
<dbReference type="PROSITE" id="PS50928">
    <property type="entry name" value="ABC_TM1"/>
    <property type="match status" value="1"/>
</dbReference>
<dbReference type="Gene3D" id="1.10.3720.10">
    <property type="entry name" value="MetI-like"/>
    <property type="match status" value="1"/>
</dbReference>
<protein>
    <submittedName>
        <fullName evidence="9">ABC transporter permease</fullName>
    </submittedName>
</protein>
<reference evidence="10" key="1">
    <citation type="journal article" date="2019" name="Int. J. Syst. Evol. Microbiol.">
        <title>The Global Catalogue of Microorganisms (GCM) 10K type strain sequencing project: providing services to taxonomists for standard genome sequencing and annotation.</title>
        <authorList>
            <consortium name="The Broad Institute Genomics Platform"/>
            <consortium name="The Broad Institute Genome Sequencing Center for Infectious Disease"/>
            <person name="Wu L."/>
            <person name="Ma J."/>
        </authorList>
    </citation>
    <scope>NUCLEOTIDE SEQUENCE [LARGE SCALE GENOMIC DNA]</scope>
    <source>
        <strain evidence="10">JCM 16950</strain>
    </source>
</reference>
<keyword evidence="4 7" id="KW-0812">Transmembrane</keyword>
<proteinExistence type="inferred from homology"/>
<dbReference type="SUPFAM" id="SSF161098">
    <property type="entry name" value="MetI-like"/>
    <property type="match status" value="1"/>
</dbReference>
<gene>
    <name evidence="9" type="ORF">GCM10022240_05990</name>
</gene>
<dbReference type="CDD" id="cd06261">
    <property type="entry name" value="TM_PBP2"/>
    <property type="match status" value="1"/>
</dbReference>
<evidence type="ECO:0000256" key="3">
    <source>
        <dbReference type="ARBA" id="ARBA00022475"/>
    </source>
</evidence>
<keyword evidence="2 7" id="KW-0813">Transport</keyword>
<sequence>MNGLLKTPAGLIGAQLIALVVIILLWWGAAIAAVLPPAVLPTPYAVGRAFAELVTDSVYWAAIGNTLIGALQGFVAAIIVGIPVGMLTGRSRFAEESGRFLVEFGRSFPTIALLPVLVLILGATTPMKAVVVFTATLFPLIIQVQHGARRIEPSITETIQAYRIPPMLRVVKVVLPTAAPFIATGIKLAATVSVLVSLGVEVLGGVPGVGRQLTMAQQDGAPDFAFAYIFTAGVLGFGVNAIVGLLRDKLVRWDTADTEE</sequence>
<dbReference type="Proteomes" id="UP001500540">
    <property type="component" value="Unassembled WGS sequence"/>
</dbReference>
<comment type="similarity">
    <text evidence="7">Belongs to the binding-protein-dependent transport system permease family.</text>
</comment>
<evidence type="ECO:0000259" key="8">
    <source>
        <dbReference type="PROSITE" id="PS50928"/>
    </source>
</evidence>
<evidence type="ECO:0000313" key="9">
    <source>
        <dbReference type="EMBL" id="GAA3755893.1"/>
    </source>
</evidence>
<keyword evidence="10" id="KW-1185">Reference proteome</keyword>
<accession>A0ABP7G5Y5</accession>
<evidence type="ECO:0000256" key="2">
    <source>
        <dbReference type="ARBA" id="ARBA00022448"/>
    </source>
</evidence>
<keyword evidence="5 7" id="KW-1133">Transmembrane helix</keyword>
<dbReference type="InterPro" id="IPR000515">
    <property type="entry name" value="MetI-like"/>
</dbReference>
<dbReference type="EMBL" id="BAABAF010000001">
    <property type="protein sequence ID" value="GAA3755893.1"/>
    <property type="molecule type" value="Genomic_DNA"/>
</dbReference>
<evidence type="ECO:0000313" key="10">
    <source>
        <dbReference type="Proteomes" id="UP001500540"/>
    </source>
</evidence>
<feature type="transmembrane region" description="Helical" evidence="7">
    <location>
        <begin position="173"/>
        <end position="198"/>
    </location>
</feature>
<feature type="transmembrane region" description="Helical" evidence="7">
    <location>
        <begin position="225"/>
        <end position="246"/>
    </location>
</feature>
<dbReference type="InterPro" id="IPR035906">
    <property type="entry name" value="MetI-like_sf"/>
</dbReference>
<dbReference type="PANTHER" id="PTHR30151">
    <property type="entry name" value="ALKANE SULFONATE ABC TRANSPORTER-RELATED, MEMBRANE SUBUNIT"/>
    <property type="match status" value="1"/>
</dbReference>
<comment type="caution">
    <text evidence="9">The sequence shown here is derived from an EMBL/GenBank/DDBJ whole genome shotgun (WGS) entry which is preliminary data.</text>
</comment>
<name>A0ABP7G5Y5_9MICO</name>
<evidence type="ECO:0000256" key="1">
    <source>
        <dbReference type="ARBA" id="ARBA00004651"/>
    </source>
</evidence>
<feature type="transmembrane region" description="Helical" evidence="7">
    <location>
        <begin position="12"/>
        <end position="39"/>
    </location>
</feature>
<feature type="domain" description="ABC transmembrane type-1" evidence="8">
    <location>
        <begin position="63"/>
        <end position="247"/>
    </location>
</feature>
<evidence type="ECO:0000256" key="7">
    <source>
        <dbReference type="RuleBase" id="RU363032"/>
    </source>
</evidence>
<evidence type="ECO:0000256" key="6">
    <source>
        <dbReference type="ARBA" id="ARBA00023136"/>
    </source>
</evidence>
<organism evidence="9 10">
    <name type="scientific">Microbacterium kribbense</name>
    <dbReference type="NCBI Taxonomy" id="433645"/>
    <lineage>
        <taxon>Bacteria</taxon>
        <taxon>Bacillati</taxon>
        <taxon>Actinomycetota</taxon>
        <taxon>Actinomycetes</taxon>
        <taxon>Micrococcales</taxon>
        <taxon>Microbacteriaceae</taxon>
        <taxon>Microbacterium</taxon>
    </lineage>
</organism>
<keyword evidence="3" id="KW-1003">Cell membrane</keyword>
<evidence type="ECO:0000256" key="5">
    <source>
        <dbReference type="ARBA" id="ARBA00022989"/>
    </source>
</evidence>
<dbReference type="RefSeq" id="WP_344780347.1">
    <property type="nucleotide sequence ID" value="NZ_BAABAF010000001.1"/>
</dbReference>
<dbReference type="Pfam" id="PF00528">
    <property type="entry name" value="BPD_transp_1"/>
    <property type="match status" value="1"/>
</dbReference>
<dbReference type="PANTHER" id="PTHR30151:SF0">
    <property type="entry name" value="ABC TRANSPORTER PERMEASE PROTEIN MJ0413-RELATED"/>
    <property type="match status" value="1"/>
</dbReference>
<keyword evidence="6 7" id="KW-0472">Membrane</keyword>
<feature type="transmembrane region" description="Helical" evidence="7">
    <location>
        <begin position="59"/>
        <end position="88"/>
    </location>
</feature>
<evidence type="ECO:0000256" key="4">
    <source>
        <dbReference type="ARBA" id="ARBA00022692"/>
    </source>
</evidence>